<dbReference type="AlphaFoldDB" id="A0A3G3K085"/>
<reference evidence="2 3" key="1">
    <citation type="submission" date="2018-10" db="EMBL/GenBank/DDBJ databases">
        <title>Genome Sequence of Cohnella sp.</title>
        <authorList>
            <person name="Srinivasan S."/>
            <person name="Kim M.K."/>
        </authorList>
    </citation>
    <scope>NUCLEOTIDE SEQUENCE [LARGE SCALE GENOMIC DNA]</scope>
    <source>
        <strain evidence="2 3">18JY8-7</strain>
    </source>
</reference>
<evidence type="ECO:0000313" key="2">
    <source>
        <dbReference type="EMBL" id="AYQ73802.1"/>
    </source>
</evidence>
<feature type="domain" description="DNA ligase D polymerase" evidence="1">
    <location>
        <begin position="31"/>
        <end position="276"/>
    </location>
</feature>
<evidence type="ECO:0000259" key="1">
    <source>
        <dbReference type="Pfam" id="PF21686"/>
    </source>
</evidence>
<dbReference type="Pfam" id="PF21686">
    <property type="entry name" value="LigD_Prim-Pol"/>
    <property type="match status" value="1"/>
</dbReference>
<organism evidence="2 3">
    <name type="scientific">Cohnella candidum</name>
    <dbReference type="NCBI Taxonomy" id="2674991"/>
    <lineage>
        <taxon>Bacteria</taxon>
        <taxon>Bacillati</taxon>
        <taxon>Bacillota</taxon>
        <taxon>Bacilli</taxon>
        <taxon>Bacillales</taxon>
        <taxon>Paenibacillaceae</taxon>
        <taxon>Cohnella</taxon>
    </lineage>
</organism>
<proteinExistence type="predicted"/>
<dbReference type="RefSeq" id="WP_123041886.1">
    <property type="nucleotide sequence ID" value="NZ_CP033433.1"/>
</dbReference>
<dbReference type="NCBIfam" id="TIGR02778">
    <property type="entry name" value="ligD_pol"/>
    <property type="match status" value="1"/>
</dbReference>
<dbReference type="CDD" id="cd04861">
    <property type="entry name" value="LigD_Pol_like"/>
    <property type="match status" value="1"/>
</dbReference>
<gene>
    <name evidence="2" type="ORF">EAV92_15190</name>
</gene>
<dbReference type="InterPro" id="IPR052171">
    <property type="entry name" value="NHEJ_LigD"/>
</dbReference>
<name>A0A3G3K085_9BACL</name>
<protein>
    <submittedName>
        <fullName evidence="2">DNA polymerase domain-containing protein</fullName>
    </submittedName>
</protein>
<dbReference type="Proteomes" id="UP000269097">
    <property type="component" value="Chromosome"/>
</dbReference>
<dbReference type="KEGG" id="coh:EAV92_15190"/>
<dbReference type="InterPro" id="IPR014145">
    <property type="entry name" value="LigD_pol_dom"/>
</dbReference>
<evidence type="ECO:0000313" key="3">
    <source>
        <dbReference type="Proteomes" id="UP000269097"/>
    </source>
</evidence>
<dbReference type="EMBL" id="CP033433">
    <property type="protein sequence ID" value="AYQ73802.1"/>
    <property type="molecule type" value="Genomic_DNA"/>
</dbReference>
<accession>A0A3G3K085</accession>
<dbReference type="Gene3D" id="3.90.920.10">
    <property type="entry name" value="DNA primase, PRIM domain"/>
    <property type="match status" value="1"/>
</dbReference>
<dbReference type="PANTHER" id="PTHR42705">
    <property type="entry name" value="BIFUNCTIONAL NON-HOMOLOGOUS END JOINING PROTEIN LIGD"/>
    <property type="match status" value="1"/>
</dbReference>
<sequence>MPATKTILKLGDYELNVTHPDKMIWPDMNITKLDYIQLLAKLGPYLLPHSTGRYLTTIRYPEGIAGTSFYQKNAPKPTPPFVKIAQDGNIHYVVLDSMETLVWLGSLYSLELHVSCEIIGDPLPDRWILDIDPSLDEEPRIMEAASLVGELLHSLGLDAVAKTSGATGVQVVMPIERGPTFDELRAFGKFVSEYLTVRNPKLFTVERFKKDRGTLIYLDYLQFHPGRTLAAPYTPRARPGAPVSTPLTWDEVARNPAPTDFNLLNIEQRLKERGELISQMKPQPLGRVLKSISTL</sequence>
<dbReference type="PANTHER" id="PTHR42705:SF2">
    <property type="entry name" value="BIFUNCTIONAL NON-HOMOLOGOUS END JOINING PROTEIN LIGD"/>
    <property type="match status" value="1"/>
</dbReference>
<keyword evidence="3" id="KW-1185">Reference proteome</keyword>